<dbReference type="Proteomes" id="UP000269721">
    <property type="component" value="Unassembled WGS sequence"/>
</dbReference>
<organism evidence="1 2">
    <name type="scientific">Blyttiomyces helicus</name>
    <dbReference type="NCBI Taxonomy" id="388810"/>
    <lineage>
        <taxon>Eukaryota</taxon>
        <taxon>Fungi</taxon>
        <taxon>Fungi incertae sedis</taxon>
        <taxon>Chytridiomycota</taxon>
        <taxon>Chytridiomycota incertae sedis</taxon>
        <taxon>Chytridiomycetes</taxon>
        <taxon>Chytridiomycetes incertae sedis</taxon>
        <taxon>Blyttiomyces</taxon>
    </lineage>
</organism>
<evidence type="ECO:0000313" key="1">
    <source>
        <dbReference type="EMBL" id="RKO92559.1"/>
    </source>
</evidence>
<evidence type="ECO:0000313" key="2">
    <source>
        <dbReference type="Proteomes" id="UP000269721"/>
    </source>
</evidence>
<proteinExistence type="predicted"/>
<gene>
    <name evidence="1" type="ORF">BDK51DRAFT_33153</name>
</gene>
<accession>A0A4P9WI68</accession>
<reference evidence="2" key="1">
    <citation type="journal article" date="2018" name="Nat. Microbiol.">
        <title>Leveraging single-cell genomics to expand the fungal tree of life.</title>
        <authorList>
            <person name="Ahrendt S.R."/>
            <person name="Quandt C.A."/>
            <person name="Ciobanu D."/>
            <person name="Clum A."/>
            <person name="Salamov A."/>
            <person name="Andreopoulos B."/>
            <person name="Cheng J.F."/>
            <person name="Woyke T."/>
            <person name="Pelin A."/>
            <person name="Henrissat B."/>
            <person name="Reynolds N.K."/>
            <person name="Benny G.L."/>
            <person name="Smith M.E."/>
            <person name="James T.Y."/>
            <person name="Grigoriev I.V."/>
        </authorList>
    </citation>
    <scope>NUCLEOTIDE SEQUENCE [LARGE SCALE GENOMIC DNA]</scope>
</reference>
<name>A0A4P9WI68_9FUNG</name>
<dbReference type="AlphaFoldDB" id="A0A4P9WI68"/>
<protein>
    <submittedName>
        <fullName evidence="1">Uncharacterized protein</fullName>
    </submittedName>
</protein>
<keyword evidence="2" id="KW-1185">Reference proteome</keyword>
<sequence length="172" mass="19083">MSEEKIMAILFHGENVALQSGNSSAWGFSVQNSMSTIWVPSQWFCSIGGWWVGVNDRLSEDGTKQDKDRGKIARTCATVSIEIRLWFVTNSHLVENYQRADRLHWVSVHSSITSEKSANLSLEGRLPGFEVETPIMGGLRGEGESYCPEPNAEWACSPSHTHALGWRSMGAP</sequence>
<dbReference type="EMBL" id="KZ994586">
    <property type="protein sequence ID" value="RKO92559.1"/>
    <property type="molecule type" value="Genomic_DNA"/>
</dbReference>